<dbReference type="STRING" id="1408163.A0A0F4YPP7"/>
<reference evidence="3 4" key="1">
    <citation type="submission" date="2015-04" db="EMBL/GenBank/DDBJ databases">
        <authorList>
            <person name="Heijne W.H."/>
            <person name="Fedorova N.D."/>
            <person name="Nierman W.C."/>
            <person name="Vollebregt A.W."/>
            <person name="Zhao Z."/>
            <person name="Wu L."/>
            <person name="Kumar M."/>
            <person name="Stam H."/>
            <person name="van den Berg M.A."/>
            <person name="Pel H.J."/>
        </authorList>
    </citation>
    <scope>NUCLEOTIDE SEQUENCE [LARGE SCALE GENOMIC DNA]</scope>
    <source>
        <strain evidence="3 4">CBS 393.64</strain>
    </source>
</reference>
<name>A0A0F4YPP7_RASE3</name>
<dbReference type="AlphaFoldDB" id="A0A0F4YPP7"/>
<dbReference type="GeneID" id="25318118"/>
<feature type="signal peptide" evidence="2">
    <location>
        <begin position="1"/>
        <end position="20"/>
    </location>
</feature>
<dbReference type="EMBL" id="LASV01000281">
    <property type="protein sequence ID" value="KKA20209.1"/>
    <property type="molecule type" value="Genomic_DNA"/>
</dbReference>
<evidence type="ECO:0000256" key="1">
    <source>
        <dbReference type="SAM" id="MobiDB-lite"/>
    </source>
</evidence>
<keyword evidence="2" id="KW-0732">Signal</keyword>
<evidence type="ECO:0000313" key="4">
    <source>
        <dbReference type="Proteomes" id="UP000053958"/>
    </source>
</evidence>
<feature type="region of interest" description="Disordered" evidence="1">
    <location>
        <begin position="26"/>
        <end position="50"/>
    </location>
</feature>
<gene>
    <name evidence="3" type="ORF">T310_5778</name>
</gene>
<dbReference type="OrthoDB" id="3257981at2759"/>
<comment type="caution">
    <text evidence="3">The sequence shown here is derived from an EMBL/GenBank/DDBJ whole genome shotgun (WGS) entry which is preliminary data.</text>
</comment>
<dbReference type="RefSeq" id="XP_013326821.1">
    <property type="nucleotide sequence ID" value="XM_013471367.1"/>
</dbReference>
<keyword evidence="4" id="KW-1185">Reference proteome</keyword>
<accession>A0A0F4YPP7</accession>
<proteinExistence type="predicted"/>
<organism evidence="3 4">
    <name type="scientific">Rasamsonia emersonii (strain ATCC 16479 / CBS 393.64 / IMI 116815)</name>
    <dbReference type="NCBI Taxonomy" id="1408163"/>
    <lineage>
        <taxon>Eukaryota</taxon>
        <taxon>Fungi</taxon>
        <taxon>Dikarya</taxon>
        <taxon>Ascomycota</taxon>
        <taxon>Pezizomycotina</taxon>
        <taxon>Eurotiomycetes</taxon>
        <taxon>Eurotiomycetidae</taxon>
        <taxon>Eurotiales</taxon>
        <taxon>Trichocomaceae</taxon>
        <taxon>Rasamsonia</taxon>
    </lineage>
</organism>
<evidence type="ECO:0000256" key="2">
    <source>
        <dbReference type="SAM" id="SignalP"/>
    </source>
</evidence>
<evidence type="ECO:0000313" key="3">
    <source>
        <dbReference type="EMBL" id="KKA20209.1"/>
    </source>
</evidence>
<protein>
    <submittedName>
        <fullName evidence="3">Uncharacterized protein</fullName>
    </submittedName>
</protein>
<dbReference type="Proteomes" id="UP000053958">
    <property type="component" value="Unassembled WGS sequence"/>
</dbReference>
<feature type="chain" id="PRO_5002481748" evidence="2">
    <location>
        <begin position="21"/>
        <end position="856"/>
    </location>
</feature>
<sequence length="856" mass="91762">MKDIILQGALLTALVGLVAAVPTTPTARWSNSTSSSTSSSHASPAPSTPTAIAVSVPKTASSKPTGSSSVPHSVITPGVSAALHKLEEQPGSSSGAVLFSSSGAWLTVPCNAPGMTDIRFGPAERWKTADAQEAWDQAMAGFVKDLDTPGNQNQTFDTWAFNAFHSRDYPMCWSYMSSNCGTVTCDEAGGLAAGFLILNSLAGLHNAVNIAYQSLMLAQDIVTDSMASFVSTFTSLPDQTNSEAVKWILDSLSFVVGIGSAFSWNVFIKEAKIFSDDNYRGAWKDIFNGAIAYGINFGKDSLSAPSDPKATLSEALTSIQGEFLKATVDNLSGFLENTMAAADQQTRDYLTTMVQNGDAYQFLNMSYLGNGTGKALRDATVQLMWGRLISVAWQISPKKMNPFILRVDHRDYKCGSPVEHTAGGFPLGDYILPSTAAKTQWCDPQGNTWFLLNANYDCDHGRNTPNGCLGQGQSPILFQELAGGTTDTLDGKQWGGITLEDIITSSYAGFLANGGKNGYGLADNTSLVINKDWSGVVDGGLPFIGGIRTPGFFNYTICLNLTEAVENIDKKVWPPCGTVPNSDGVSPSVNQQGYAPGWCGIHISQYQKNDLAANPLPEYQAAISIFDGAGNALAYATKQPIDPAIIIKSKLPYDLIVADSSKGDDLCFWYGDQYWCTDDTNVHHCVMGGWDGATKARQGNCGFSCPNPTSNPPKSATEQVPKGAVTAYMGTGTATATAVPPVKTYAKGSCGLHVRQYQKNEFANSLNPSPDYALEMALYDGKMTLIAYMEKTYAPQGQWLSVQGPLQWQVQASTGAVDSDPVYMRYGAQSWNSNSKQCSGDWFNNGYRDIACRFDC</sequence>